<dbReference type="InterPro" id="IPR036909">
    <property type="entry name" value="Cyt_c-like_dom_sf"/>
</dbReference>
<accession>A0A3E1YHU6</accession>
<dbReference type="InterPro" id="IPR017511">
    <property type="entry name" value="PQQ_mDH"/>
</dbReference>
<keyword evidence="3 8" id="KW-0349">Heme</keyword>
<comment type="similarity">
    <text evidence="2">Belongs to the bacterial PQQ dehydrogenase family.</text>
</comment>
<dbReference type="RefSeq" id="WP_116974145.1">
    <property type="nucleotide sequence ID" value="NZ_QPMM01000001.1"/>
</dbReference>
<evidence type="ECO:0000256" key="8">
    <source>
        <dbReference type="PROSITE-ProRule" id="PRU00433"/>
    </source>
</evidence>
<reference evidence="10 11" key="1">
    <citation type="submission" date="2018-07" db="EMBL/GenBank/DDBJ databases">
        <title>Chitinophaga K2CV101002-2 sp. nov., isolated from a monsoon evergreen broad-leaved forest soil.</title>
        <authorList>
            <person name="Lv Y."/>
        </authorList>
    </citation>
    <scope>NUCLEOTIDE SEQUENCE [LARGE SCALE GENOMIC DNA]</scope>
    <source>
        <strain evidence="10 11">GDMCC 1.1288</strain>
    </source>
</reference>
<dbReference type="OrthoDB" id="9794322at2"/>
<dbReference type="PANTHER" id="PTHR32303">
    <property type="entry name" value="QUINOPROTEIN ALCOHOL DEHYDROGENASE (CYTOCHROME C)"/>
    <property type="match status" value="1"/>
</dbReference>
<dbReference type="GO" id="GO:0046872">
    <property type="term" value="F:metal ion binding"/>
    <property type="evidence" value="ECO:0007669"/>
    <property type="project" value="UniProtKB-KW"/>
</dbReference>
<evidence type="ECO:0000256" key="1">
    <source>
        <dbReference type="ARBA" id="ARBA00001931"/>
    </source>
</evidence>
<keyword evidence="5" id="KW-0732">Signal</keyword>
<dbReference type="GO" id="GO:0048038">
    <property type="term" value="F:quinone binding"/>
    <property type="evidence" value="ECO:0007669"/>
    <property type="project" value="InterPro"/>
</dbReference>
<proteinExistence type="inferred from homology"/>
<dbReference type="Pfam" id="PF01011">
    <property type="entry name" value="PQQ"/>
    <property type="match status" value="2"/>
</dbReference>
<protein>
    <submittedName>
        <fullName evidence="10">Pyrroloquinoline quinone-dependent dehydrogenase</fullName>
    </submittedName>
</protein>
<dbReference type="PROSITE" id="PS51007">
    <property type="entry name" value="CYTC"/>
    <property type="match status" value="1"/>
</dbReference>
<dbReference type="SUPFAM" id="SSF50998">
    <property type="entry name" value="Quinoprotein alcohol dehydrogenase-like"/>
    <property type="match status" value="1"/>
</dbReference>
<keyword evidence="7 8" id="KW-0408">Iron</keyword>
<dbReference type="InterPro" id="IPR002372">
    <property type="entry name" value="PQQ_rpt_dom"/>
</dbReference>
<dbReference type="Proteomes" id="UP000260644">
    <property type="component" value="Unassembled WGS sequence"/>
</dbReference>
<dbReference type="GO" id="GO:0008876">
    <property type="term" value="F:quinoprotein glucose dehydrogenase activity"/>
    <property type="evidence" value="ECO:0007669"/>
    <property type="project" value="TreeGrafter"/>
</dbReference>
<dbReference type="InterPro" id="IPR011047">
    <property type="entry name" value="Quinoprotein_ADH-like_sf"/>
</dbReference>
<dbReference type="EMBL" id="QPMM01000001">
    <property type="protein sequence ID" value="RFS26952.1"/>
    <property type="molecule type" value="Genomic_DNA"/>
</dbReference>
<keyword evidence="4 8" id="KW-0479">Metal-binding</keyword>
<dbReference type="GO" id="GO:0020037">
    <property type="term" value="F:heme binding"/>
    <property type="evidence" value="ECO:0007669"/>
    <property type="project" value="InterPro"/>
</dbReference>
<sequence>MPIRIPQFSYALFLSVAFLGCQSSNQAKHEWAVYGGNHAGTRYSDLRQIDTSNVTQLQPVWTYHTNDADTAHHSQIQCNPLVIDGILYGATPQLKIFALDASTGKQLWVFDPLEKKNSNAGFFIMNNIRGLAYWSNKNDKRILFTAGSYLHCLDAITGKLIPDFGNNGKVDLHEGFSRDVSKLYITSTSPGVVHKNLLIIGSRVDEGPEAAPGDIRAFDILTGKNVWTFHTIPHPGEEGYDTWEDSVAYKHIGGANSWSGLTLDKEREVVFAATGSASYDFYGGMRKGANLFADCVLALDANTGKRKWHFQQIHHDLWDKDLPAPPTLITVTHNGKKIPAVAQATKTGYVWLLDRETGNPLFEVKEDSVPAISSLAGEKVFPTQPRPVKPKPFVRQLFEDSDVNRFLPKAEQDSVLAQLKTLGHNHMFLPPDEKGTIIMPGFDGGAEWGGQAYDETTGLFYVNANEVPWLLKMLPKKQTKSSVETNLQAAKRLYTTHCVACHGAQLAGGGNYPSIANVETKYTNQSFNELLMGGRRMMPSFAQLKKEEREALASFILKQEKNQQQPYKGPAPETDPYLQLPYVGNGYVKFVSPGGAPAINPPWGTLSAINLNTGDIAWQIPLGEDPELKKQGIISGTENYGGPVVTAGGLVFIAATADSKFRAFNKLTGKLLWETDLPACGFATPAIYEMNKKQYIVIACGGGKLNKGSGDAYVAFALP</sequence>
<evidence type="ECO:0000256" key="7">
    <source>
        <dbReference type="ARBA" id="ARBA00023004"/>
    </source>
</evidence>
<dbReference type="CDD" id="cd10280">
    <property type="entry name" value="PQQ_mGDH"/>
    <property type="match status" value="1"/>
</dbReference>
<feature type="domain" description="Cytochrome c" evidence="9">
    <location>
        <begin position="485"/>
        <end position="560"/>
    </location>
</feature>
<comment type="caution">
    <text evidence="10">The sequence shown here is derived from an EMBL/GenBank/DDBJ whole genome shotgun (WGS) entry which is preliminary data.</text>
</comment>
<evidence type="ECO:0000256" key="2">
    <source>
        <dbReference type="ARBA" id="ARBA00008156"/>
    </source>
</evidence>
<evidence type="ECO:0000256" key="3">
    <source>
        <dbReference type="ARBA" id="ARBA00022617"/>
    </source>
</evidence>
<dbReference type="GO" id="GO:0009055">
    <property type="term" value="F:electron transfer activity"/>
    <property type="evidence" value="ECO:0007669"/>
    <property type="project" value="InterPro"/>
</dbReference>
<dbReference type="PANTHER" id="PTHR32303:SF4">
    <property type="entry name" value="QUINOPROTEIN GLUCOSE DEHYDROGENASE"/>
    <property type="match status" value="1"/>
</dbReference>
<dbReference type="PROSITE" id="PS51257">
    <property type="entry name" value="PROKAR_LIPOPROTEIN"/>
    <property type="match status" value="1"/>
</dbReference>
<evidence type="ECO:0000256" key="4">
    <source>
        <dbReference type="ARBA" id="ARBA00022723"/>
    </source>
</evidence>
<dbReference type="AlphaFoldDB" id="A0A3E1YHU6"/>
<dbReference type="SUPFAM" id="SSF46626">
    <property type="entry name" value="Cytochrome c"/>
    <property type="match status" value="1"/>
</dbReference>
<organism evidence="10 11">
    <name type="scientific">Chitinophaga silvatica</name>
    <dbReference type="NCBI Taxonomy" id="2282649"/>
    <lineage>
        <taxon>Bacteria</taxon>
        <taxon>Pseudomonadati</taxon>
        <taxon>Bacteroidota</taxon>
        <taxon>Chitinophagia</taxon>
        <taxon>Chitinophagales</taxon>
        <taxon>Chitinophagaceae</taxon>
        <taxon>Chitinophaga</taxon>
    </lineage>
</organism>
<dbReference type="SMART" id="SM00564">
    <property type="entry name" value="PQQ"/>
    <property type="match status" value="5"/>
</dbReference>
<evidence type="ECO:0000313" key="10">
    <source>
        <dbReference type="EMBL" id="RFS26952.1"/>
    </source>
</evidence>
<evidence type="ECO:0000259" key="9">
    <source>
        <dbReference type="PROSITE" id="PS51007"/>
    </source>
</evidence>
<evidence type="ECO:0000256" key="6">
    <source>
        <dbReference type="ARBA" id="ARBA00023002"/>
    </source>
</evidence>
<dbReference type="Gene3D" id="1.10.760.10">
    <property type="entry name" value="Cytochrome c-like domain"/>
    <property type="match status" value="1"/>
</dbReference>
<evidence type="ECO:0000313" key="11">
    <source>
        <dbReference type="Proteomes" id="UP000260644"/>
    </source>
</evidence>
<dbReference type="InterPro" id="IPR009056">
    <property type="entry name" value="Cyt_c-like_dom"/>
</dbReference>
<gene>
    <name evidence="10" type="ORF">DVR12_03990</name>
</gene>
<keyword evidence="11" id="KW-1185">Reference proteome</keyword>
<keyword evidence="6" id="KW-0560">Oxidoreductase</keyword>
<evidence type="ECO:0000256" key="5">
    <source>
        <dbReference type="ARBA" id="ARBA00022729"/>
    </source>
</evidence>
<name>A0A3E1YHU6_9BACT</name>
<dbReference type="GO" id="GO:0016020">
    <property type="term" value="C:membrane"/>
    <property type="evidence" value="ECO:0007669"/>
    <property type="project" value="InterPro"/>
</dbReference>
<dbReference type="InterPro" id="IPR018391">
    <property type="entry name" value="PQQ_b-propeller_rpt"/>
</dbReference>
<dbReference type="Gene3D" id="2.140.10.10">
    <property type="entry name" value="Quinoprotein alcohol dehydrogenase-like superfamily"/>
    <property type="match status" value="2"/>
</dbReference>
<comment type="cofactor">
    <cofactor evidence="1">
        <name>pyrroloquinoline quinone</name>
        <dbReference type="ChEBI" id="CHEBI:58442"/>
    </cofactor>
</comment>